<evidence type="ECO:0000313" key="2">
    <source>
        <dbReference type="Proteomes" id="UP000789920"/>
    </source>
</evidence>
<comment type="caution">
    <text evidence="1">The sequence shown here is derived from an EMBL/GenBank/DDBJ whole genome shotgun (WGS) entry which is preliminary data.</text>
</comment>
<keyword evidence="2" id="KW-1185">Reference proteome</keyword>
<protein>
    <submittedName>
        <fullName evidence="1">28930_t:CDS:1</fullName>
    </submittedName>
</protein>
<name>A0ACA9Q690_9GLOM</name>
<organism evidence="1 2">
    <name type="scientific">Racocetra persica</name>
    <dbReference type="NCBI Taxonomy" id="160502"/>
    <lineage>
        <taxon>Eukaryota</taxon>
        <taxon>Fungi</taxon>
        <taxon>Fungi incertae sedis</taxon>
        <taxon>Mucoromycota</taxon>
        <taxon>Glomeromycotina</taxon>
        <taxon>Glomeromycetes</taxon>
        <taxon>Diversisporales</taxon>
        <taxon>Gigasporaceae</taxon>
        <taxon>Racocetra</taxon>
    </lineage>
</organism>
<accession>A0ACA9Q690</accession>
<feature type="non-terminal residue" evidence="1">
    <location>
        <position position="226"/>
    </location>
</feature>
<dbReference type="EMBL" id="CAJVQC010025706">
    <property type="protein sequence ID" value="CAG8730774.1"/>
    <property type="molecule type" value="Genomic_DNA"/>
</dbReference>
<dbReference type="Proteomes" id="UP000789920">
    <property type="component" value="Unassembled WGS sequence"/>
</dbReference>
<proteinExistence type="predicted"/>
<sequence length="226" mass="25894">TENNHLCSYGFAKYKPSKETSQTIRWKYFFHADEKSRIFMAGDIMFISGKYIVENSEQSNRKPKETEGIIHFGMECTEYNSVTRPLGPNIKIGGTYLISGFFKFSQSGKLMIEATEIEYLKITQLNYNIPESSSSSVSNTRSIIDIIADDIDSITTEIPPKHAEFTTFSVKHNTTSIDTNTEINLHYGSNQNYADLDAQIEEKEKHNINENIADNIKIKVFKMWMK</sequence>
<reference evidence="1" key="1">
    <citation type="submission" date="2021-06" db="EMBL/GenBank/DDBJ databases">
        <authorList>
            <person name="Kallberg Y."/>
            <person name="Tangrot J."/>
            <person name="Rosling A."/>
        </authorList>
    </citation>
    <scope>NUCLEOTIDE SEQUENCE</scope>
    <source>
        <strain evidence="1">MA461A</strain>
    </source>
</reference>
<evidence type="ECO:0000313" key="1">
    <source>
        <dbReference type="EMBL" id="CAG8730774.1"/>
    </source>
</evidence>
<feature type="non-terminal residue" evidence="1">
    <location>
        <position position="1"/>
    </location>
</feature>
<gene>
    <name evidence="1" type="ORF">RPERSI_LOCUS12138</name>
</gene>